<dbReference type="Gene3D" id="3.30.70.580">
    <property type="entry name" value="Pseudouridine synthase I, catalytic domain, N-terminal subdomain"/>
    <property type="match status" value="1"/>
</dbReference>
<dbReference type="InterPro" id="IPR002942">
    <property type="entry name" value="S4_RNA-bd"/>
</dbReference>
<dbReference type="InterPro" id="IPR018496">
    <property type="entry name" value="PsdUridine_synth_RsuA/RluB_CS"/>
</dbReference>
<dbReference type="SUPFAM" id="SSF55174">
    <property type="entry name" value="Alpha-L RNA-binding motif"/>
    <property type="match status" value="1"/>
</dbReference>
<sequence>MEERLQKIIAKAGIASRRAAEGLILAGRVTVDGKTITELGGKYDSSRQRICVDGKPLTFAEEKVYFLLNKPKGYLSTAKDERGRRTVLDLLPEVKERVYPLGRLDNNTEGLLLISNDGNLMNGLLHPRYKVNKTYIARVAPIPTESALDKLRQGIKLEDGLTAPAVVKRLDTAEDEAKVEITIHEGRNRQVRRMFAAIGSDVRALKRVKFASLTLAGVKRGHYRPLTDAEVAELYRIAGLEQS</sequence>
<evidence type="ECO:0000313" key="7">
    <source>
        <dbReference type="EMBL" id="MBE6085079.1"/>
    </source>
</evidence>
<dbReference type="Gene3D" id="3.10.290.10">
    <property type="entry name" value="RNA-binding S4 domain"/>
    <property type="match status" value="1"/>
</dbReference>
<dbReference type="InterPro" id="IPR006145">
    <property type="entry name" value="PsdUridine_synth_RsuA/RluA"/>
</dbReference>
<dbReference type="Pfam" id="PF01479">
    <property type="entry name" value="S4"/>
    <property type="match status" value="1"/>
</dbReference>
<dbReference type="InterPro" id="IPR020094">
    <property type="entry name" value="TruA/RsuA/RluB/E/F_N"/>
</dbReference>
<evidence type="ECO:0000259" key="6">
    <source>
        <dbReference type="SMART" id="SM00363"/>
    </source>
</evidence>
<dbReference type="GO" id="GO:0000455">
    <property type="term" value="P:enzyme-directed rRNA pseudouridine synthesis"/>
    <property type="evidence" value="ECO:0007669"/>
    <property type="project" value="UniProtKB-ARBA"/>
</dbReference>
<reference evidence="7" key="1">
    <citation type="submission" date="2019-04" db="EMBL/GenBank/DDBJ databases">
        <title>Evolution of Biomass-Degrading Anaerobic Consortia Revealed by Metagenomics.</title>
        <authorList>
            <person name="Peng X."/>
        </authorList>
    </citation>
    <scope>NUCLEOTIDE SEQUENCE</scope>
    <source>
        <strain evidence="7">SIG242</strain>
    </source>
</reference>
<evidence type="ECO:0000256" key="5">
    <source>
        <dbReference type="RuleBase" id="RU003887"/>
    </source>
</evidence>
<dbReference type="Gene3D" id="3.30.70.1560">
    <property type="entry name" value="Alpha-L RNA-binding motif"/>
    <property type="match status" value="1"/>
</dbReference>
<organism evidence="7 8">
    <name type="scientific">Selenomonas ruminantium</name>
    <dbReference type="NCBI Taxonomy" id="971"/>
    <lineage>
        <taxon>Bacteria</taxon>
        <taxon>Bacillati</taxon>
        <taxon>Bacillota</taxon>
        <taxon>Negativicutes</taxon>
        <taxon>Selenomonadales</taxon>
        <taxon>Selenomonadaceae</taxon>
        <taxon>Selenomonas</taxon>
    </lineage>
</organism>
<accession>A0A927ZQF1</accession>
<dbReference type="SUPFAM" id="SSF55120">
    <property type="entry name" value="Pseudouridine synthase"/>
    <property type="match status" value="1"/>
</dbReference>
<protein>
    <recommendedName>
        <fullName evidence="5">Pseudouridine synthase</fullName>
        <ecNumber evidence="5">5.4.99.-</ecNumber>
    </recommendedName>
</protein>
<keyword evidence="2 4" id="KW-0694">RNA-binding</keyword>
<dbReference type="PROSITE" id="PS01149">
    <property type="entry name" value="PSI_RSU"/>
    <property type="match status" value="1"/>
</dbReference>
<dbReference type="PROSITE" id="PS50889">
    <property type="entry name" value="S4"/>
    <property type="match status" value="1"/>
</dbReference>
<comment type="similarity">
    <text evidence="1 5">Belongs to the pseudouridine synthase RsuA family.</text>
</comment>
<dbReference type="Proteomes" id="UP000772151">
    <property type="component" value="Unassembled WGS sequence"/>
</dbReference>
<dbReference type="RefSeq" id="WP_303669181.1">
    <property type="nucleotide sequence ID" value="NZ_SVCA01000004.1"/>
</dbReference>
<dbReference type="AlphaFoldDB" id="A0A927ZQF1"/>
<dbReference type="CDD" id="cd00165">
    <property type="entry name" value="S4"/>
    <property type="match status" value="1"/>
</dbReference>
<dbReference type="InterPro" id="IPR050343">
    <property type="entry name" value="RsuA_PseudoU_synthase"/>
</dbReference>
<dbReference type="InterPro" id="IPR020103">
    <property type="entry name" value="PsdUridine_synth_cat_dom_sf"/>
</dbReference>
<name>A0A927ZQF1_SELRU</name>
<evidence type="ECO:0000256" key="2">
    <source>
        <dbReference type="ARBA" id="ARBA00022884"/>
    </source>
</evidence>
<dbReference type="InterPro" id="IPR042092">
    <property type="entry name" value="PsdUridine_s_RsuA/RluB/E/F_cat"/>
</dbReference>
<dbReference type="EC" id="5.4.99.-" evidence="5"/>
<dbReference type="CDD" id="cd02870">
    <property type="entry name" value="PseudoU_synth_RsuA_like"/>
    <property type="match status" value="1"/>
</dbReference>
<dbReference type="FunFam" id="3.30.70.1560:FF:000001">
    <property type="entry name" value="Pseudouridine synthase"/>
    <property type="match status" value="1"/>
</dbReference>
<dbReference type="GO" id="GO:0120159">
    <property type="term" value="F:rRNA pseudouridine synthase activity"/>
    <property type="evidence" value="ECO:0007669"/>
    <property type="project" value="UniProtKB-ARBA"/>
</dbReference>
<evidence type="ECO:0000313" key="8">
    <source>
        <dbReference type="Proteomes" id="UP000772151"/>
    </source>
</evidence>
<dbReference type="InterPro" id="IPR000748">
    <property type="entry name" value="PsdUridine_synth_RsuA/RluB/E/F"/>
</dbReference>
<comment type="caution">
    <text evidence="7">The sequence shown here is derived from an EMBL/GenBank/DDBJ whole genome shotgun (WGS) entry which is preliminary data.</text>
</comment>
<proteinExistence type="inferred from homology"/>
<dbReference type="PANTHER" id="PTHR47683">
    <property type="entry name" value="PSEUDOURIDINE SYNTHASE FAMILY PROTEIN-RELATED"/>
    <property type="match status" value="1"/>
</dbReference>
<evidence type="ECO:0000256" key="3">
    <source>
        <dbReference type="ARBA" id="ARBA00023235"/>
    </source>
</evidence>
<dbReference type="PANTHER" id="PTHR47683:SF2">
    <property type="entry name" value="RNA-BINDING S4 DOMAIN-CONTAINING PROTEIN"/>
    <property type="match status" value="1"/>
</dbReference>
<feature type="domain" description="RNA-binding S4" evidence="6">
    <location>
        <begin position="3"/>
        <end position="72"/>
    </location>
</feature>
<dbReference type="GO" id="GO:0005829">
    <property type="term" value="C:cytosol"/>
    <property type="evidence" value="ECO:0007669"/>
    <property type="project" value="UniProtKB-ARBA"/>
</dbReference>
<dbReference type="EMBL" id="SVCA01000004">
    <property type="protein sequence ID" value="MBE6085079.1"/>
    <property type="molecule type" value="Genomic_DNA"/>
</dbReference>
<gene>
    <name evidence="7" type="ORF">E7203_06385</name>
</gene>
<dbReference type="InterPro" id="IPR036986">
    <property type="entry name" value="S4_RNA-bd_sf"/>
</dbReference>
<dbReference type="NCBIfam" id="TIGR00093">
    <property type="entry name" value="pseudouridine synthase"/>
    <property type="match status" value="1"/>
</dbReference>
<dbReference type="GO" id="GO:0003723">
    <property type="term" value="F:RNA binding"/>
    <property type="evidence" value="ECO:0007669"/>
    <property type="project" value="UniProtKB-KW"/>
</dbReference>
<evidence type="ECO:0000256" key="1">
    <source>
        <dbReference type="ARBA" id="ARBA00008348"/>
    </source>
</evidence>
<dbReference type="SMART" id="SM00363">
    <property type="entry name" value="S4"/>
    <property type="match status" value="1"/>
</dbReference>
<keyword evidence="3 5" id="KW-0413">Isomerase</keyword>
<evidence type="ECO:0000256" key="4">
    <source>
        <dbReference type="PROSITE-ProRule" id="PRU00182"/>
    </source>
</evidence>
<dbReference type="FunFam" id="3.10.290.10:FF:000003">
    <property type="entry name" value="Pseudouridine synthase"/>
    <property type="match status" value="1"/>
</dbReference>
<dbReference type="Pfam" id="PF00849">
    <property type="entry name" value="PseudoU_synth_2"/>
    <property type="match status" value="1"/>
</dbReference>